<name>A0A8R7U5T6_TRIUA</name>
<evidence type="ECO:0000313" key="2">
    <source>
        <dbReference type="Proteomes" id="UP000015106"/>
    </source>
</evidence>
<dbReference type="Gramene" id="TuG1812G0400001064.01.T07">
    <property type="protein sequence ID" value="TuG1812G0400001064.01.T07"/>
    <property type="gene ID" value="TuG1812G0400001064.01"/>
</dbReference>
<organism evidence="1 2">
    <name type="scientific">Triticum urartu</name>
    <name type="common">Red wild einkorn</name>
    <name type="synonym">Crithodium urartu</name>
    <dbReference type="NCBI Taxonomy" id="4572"/>
    <lineage>
        <taxon>Eukaryota</taxon>
        <taxon>Viridiplantae</taxon>
        <taxon>Streptophyta</taxon>
        <taxon>Embryophyta</taxon>
        <taxon>Tracheophyta</taxon>
        <taxon>Spermatophyta</taxon>
        <taxon>Magnoliopsida</taxon>
        <taxon>Liliopsida</taxon>
        <taxon>Poales</taxon>
        <taxon>Poaceae</taxon>
        <taxon>BOP clade</taxon>
        <taxon>Pooideae</taxon>
        <taxon>Triticodae</taxon>
        <taxon>Triticeae</taxon>
        <taxon>Triticinae</taxon>
        <taxon>Triticum</taxon>
    </lineage>
</organism>
<reference evidence="1" key="3">
    <citation type="submission" date="2022-06" db="UniProtKB">
        <authorList>
            <consortium name="EnsemblPlants"/>
        </authorList>
    </citation>
    <scope>IDENTIFICATION</scope>
</reference>
<accession>A0A8R7U5T6</accession>
<reference evidence="1" key="2">
    <citation type="submission" date="2018-03" db="EMBL/GenBank/DDBJ databases">
        <title>The Triticum urartu genome reveals the dynamic nature of wheat genome evolution.</title>
        <authorList>
            <person name="Ling H."/>
            <person name="Ma B."/>
            <person name="Shi X."/>
            <person name="Liu H."/>
            <person name="Dong L."/>
            <person name="Sun H."/>
            <person name="Cao Y."/>
            <person name="Gao Q."/>
            <person name="Zheng S."/>
            <person name="Li Y."/>
            <person name="Yu Y."/>
            <person name="Du H."/>
            <person name="Qi M."/>
            <person name="Li Y."/>
            <person name="Yu H."/>
            <person name="Cui Y."/>
            <person name="Wang N."/>
            <person name="Chen C."/>
            <person name="Wu H."/>
            <person name="Zhao Y."/>
            <person name="Zhang J."/>
            <person name="Li Y."/>
            <person name="Zhou W."/>
            <person name="Zhang B."/>
            <person name="Hu W."/>
            <person name="Eijk M."/>
            <person name="Tang J."/>
            <person name="Witsenboer H."/>
            <person name="Zhao S."/>
            <person name="Li Z."/>
            <person name="Zhang A."/>
            <person name="Wang D."/>
            <person name="Liang C."/>
        </authorList>
    </citation>
    <scope>NUCLEOTIDE SEQUENCE [LARGE SCALE GENOMIC DNA]</scope>
    <source>
        <strain evidence="1">cv. G1812</strain>
    </source>
</reference>
<proteinExistence type="predicted"/>
<sequence>MTAFLAHVQVPWPAIFHFLYSRPMPLPKDPSLSWASPPSLHPASLIVVQSVPFRGLYRVFEEGRDTPQVGAEAAMSRSTSRT</sequence>
<keyword evidence="2" id="KW-1185">Reference proteome</keyword>
<dbReference type="EnsemblPlants" id="TuG1812G0400001064.01.T08">
    <property type="protein sequence ID" value="TuG1812G0400001064.01.T08"/>
    <property type="gene ID" value="TuG1812G0400001064.01"/>
</dbReference>
<dbReference type="EnsemblPlants" id="TuG1812G0400001064.01.T07">
    <property type="protein sequence ID" value="TuG1812G0400001064.01.T07"/>
    <property type="gene ID" value="TuG1812G0400001064.01"/>
</dbReference>
<reference evidence="2" key="1">
    <citation type="journal article" date="2013" name="Nature">
        <title>Draft genome of the wheat A-genome progenitor Triticum urartu.</title>
        <authorList>
            <person name="Ling H.Q."/>
            <person name="Zhao S."/>
            <person name="Liu D."/>
            <person name="Wang J."/>
            <person name="Sun H."/>
            <person name="Zhang C."/>
            <person name="Fan H."/>
            <person name="Li D."/>
            <person name="Dong L."/>
            <person name="Tao Y."/>
            <person name="Gao C."/>
            <person name="Wu H."/>
            <person name="Li Y."/>
            <person name="Cui Y."/>
            <person name="Guo X."/>
            <person name="Zheng S."/>
            <person name="Wang B."/>
            <person name="Yu K."/>
            <person name="Liang Q."/>
            <person name="Yang W."/>
            <person name="Lou X."/>
            <person name="Chen J."/>
            <person name="Feng M."/>
            <person name="Jian J."/>
            <person name="Zhang X."/>
            <person name="Luo G."/>
            <person name="Jiang Y."/>
            <person name="Liu J."/>
            <person name="Wang Z."/>
            <person name="Sha Y."/>
            <person name="Zhang B."/>
            <person name="Wu H."/>
            <person name="Tang D."/>
            <person name="Shen Q."/>
            <person name="Xue P."/>
            <person name="Zou S."/>
            <person name="Wang X."/>
            <person name="Liu X."/>
            <person name="Wang F."/>
            <person name="Yang Y."/>
            <person name="An X."/>
            <person name="Dong Z."/>
            <person name="Zhang K."/>
            <person name="Zhang X."/>
            <person name="Luo M.C."/>
            <person name="Dvorak J."/>
            <person name="Tong Y."/>
            <person name="Wang J."/>
            <person name="Yang H."/>
            <person name="Li Z."/>
            <person name="Wang D."/>
            <person name="Zhang A."/>
            <person name="Wang J."/>
        </authorList>
    </citation>
    <scope>NUCLEOTIDE SEQUENCE</scope>
    <source>
        <strain evidence="2">cv. G1812</strain>
    </source>
</reference>
<dbReference type="AlphaFoldDB" id="A0A8R7U5T6"/>
<evidence type="ECO:0000313" key="1">
    <source>
        <dbReference type="EnsemblPlants" id="TuG1812G0400001064.01.T08"/>
    </source>
</evidence>
<dbReference type="Proteomes" id="UP000015106">
    <property type="component" value="Chromosome 4"/>
</dbReference>
<dbReference type="Gramene" id="TuG1812G0400001064.01.T08">
    <property type="protein sequence ID" value="TuG1812G0400001064.01.T08"/>
    <property type="gene ID" value="TuG1812G0400001064.01"/>
</dbReference>
<protein>
    <submittedName>
        <fullName evidence="1">Uncharacterized protein</fullName>
    </submittedName>
</protein>